<dbReference type="AlphaFoldDB" id="A0A3M8W9J0"/>
<accession>A0A3M8W9J0</accession>
<dbReference type="EMBL" id="RIBZ01000204">
    <property type="protein sequence ID" value="RNG26210.1"/>
    <property type="molecule type" value="Genomic_DNA"/>
</dbReference>
<gene>
    <name evidence="1" type="ORF">EEJ42_15800</name>
</gene>
<organism evidence="1 2">
    <name type="scientific">Streptomyces botrytidirepellens</name>
    <dbReference type="NCBI Taxonomy" id="2486417"/>
    <lineage>
        <taxon>Bacteria</taxon>
        <taxon>Bacillati</taxon>
        <taxon>Actinomycetota</taxon>
        <taxon>Actinomycetes</taxon>
        <taxon>Kitasatosporales</taxon>
        <taxon>Streptomycetaceae</taxon>
        <taxon>Streptomyces</taxon>
    </lineage>
</organism>
<comment type="caution">
    <text evidence="1">The sequence shown here is derived from an EMBL/GenBank/DDBJ whole genome shotgun (WGS) entry which is preliminary data.</text>
</comment>
<name>A0A3M8W9J0_9ACTN</name>
<keyword evidence="2" id="KW-1185">Reference proteome</keyword>
<proteinExistence type="predicted"/>
<dbReference type="Proteomes" id="UP000275401">
    <property type="component" value="Unassembled WGS sequence"/>
</dbReference>
<dbReference type="RefSeq" id="WP_123100597.1">
    <property type="nucleotide sequence ID" value="NZ_RIBZ01000204.1"/>
</dbReference>
<evidence type="ECO:0000313" key="1">
    <source>
        <dbReference type="EMBL" id="RNG26210.1"/>
    </source>
</evidence>
<reference evidence="1 2" key="1">
    <citation type="submission" date="2018-11" db="EMBL/GenBank/DDBJ databases">
        <title>The Potential of Streptomyces as Biocontrol Agents against the Tomato grey mould, Botrytis cinerea (Gray mold) Frontiers in Microbiology.</title>
        <authorList>
            <person name="Li D."/>
        </authorList>
    </citation>
    <scope>NUCLEOTIDE SEQUENCE [LARGE SCALE GENOMIC DNA]</scope>
    <source>
        <strain evidence="1 2">NEAU-LD23</strain>
    </source>
</reference>
<sequence length="109" mass="11199">MDDATPLLTAVDRLADRLRALPQSRLRQGAAAEGLALARELSVRAQRLEEPGTPPRIMPDAGIFMIADQVAVAGHDLVHALERAPGGAAEAGAAEAVALVEAAAGRCGL</sequence>
<protein>
    <submittedName>
        <fullName evidence="1">Uncharacterized protein</fullName>
    </submittedName>
</protein>
<evidence type="ECO:0000313" key="2">
    <source>
        <dbReference type="Proteomes" id="UP000275401"/>
    </source>
</evidence>